<sequence>MAAAPVEPNIISWPISIFPTRLQPIFYDTRDAIIIIDFLNGRLISINKKVLPAEFNRCYLKEIYRDNDKIYINALGKKVICADVEWGVLIATGNESLSEKEEEKTICRTKFRNNSIIDWGDGSTLDCFQFARLRAIMRNGERLPGMFMTNRGMMGRLIKLHPKKNDLTEFYKKYFCCNDGNSLVIGSIHNDVLHSKQITDPFFDKVNQFYLMEDNVLMLVIIIEVKGVFSQRLMFVDCDEVIIVGCIELPRDIPRLVSAADNFTELKPIRRDFLRLQTKFILLLPECIIPPLAQIVFIYIFGNMP</sequence>
<organism evidence="2">
    <name type="scientific">Hyperionvirus sp</name>
    <dbReference type="NCBI Taxonomy" id="2487770"/>
    <lineage>
        <taxon>Viruses</taxon>
        <taxon>Varidnaviria</taxon>
        <taxon>Bamfordvirae</taxon>
        <taxon>Nucleocytoviricota</taxon>
        <taxon>Megaviricetes</taxon>
        <taxon>Imitervirales</taxon>
        <taxon>Mimiviridae</taxon>
        <taxon>Klosneuvirinae</taxon>
    </lineage>
</organism>
<dbReference type="EMBL" id="MK072387">
    <property type="protein sequence ID" value="AYV83237.1"/>
    <property type="molecule type" value="Genomic_DNA"/>
</dbReference>
<reference evidence="2" key="1">
    <citation type="submission" date="2018-10" db="EMBL/GenBank/DDBJ databases">
        <title>Hidden diversity of soil giant viruses.</title>
        <authorList>
            <person name="Schulz F."/>
            <person name="Alteio L."/>
            <person name="Goudeau D."/>
            <person name="Ryan E.M."/>
            <person name="Malmstrom R.R."/>
            <person name="Blanchard J."/>
            <person name="Woyke T."/>
        </authorList>
    </citation>
    <scope>NUCLEOTIDE SEQUENCE</scope>
    <source>
        <strain evidence="2">HYV1</strain>
    </source>
</reference>
<keyword evidence="1" id="KW-0812">Transmembrane</keyword>
<gene>
    <name evidence="2" type="ORF">Hyperionvirus5_43</name>
</gene>
<name>A0A3G5A7L6_9VIRU</name>
<keyword evidence="1" id="KW-0472">Membrane</keyword>
<keyword evidence="1" id="KW-1133">Transmembrane helix</keyword>
<evidence type="ECO:0000256" key="1">
    <source>
        <dbReference type="SAM" id="Phobius"/>
    </source>
</evidence>
<feature type="transmembrane region" description="Helical" evidence="1">
    <location>
        <begin position="280"/>
        <end position="302"/>
    </location>
</feature>
<proteinExistence type="predicted"/>
<accession>A0A3G5A7L6</accession>
<protein>
    <submittedName>
        <fullName evidence="2">Uncharacterized protein</fullName>
    </submittedName>
</protein>
<evidence type="ECO:0000313" key="2">
    <source>
        <dbReference type="EMBL" id="AYV83237.1"/>
    </source>
</evidence>